<sequence>MKIGIIGSGPVAHTIANKLLELKHEVMISARDVDADKETNFGKLPSVTTWAKEHTRNGQKAYGGNFTQAAQFGEVVFNCTTGAHTLEALKFVGKDDLKGKTLVDVANPLDFSQGMPPSLTICNTESLGEKVQSMFPGARVVKALNTVNAFAMVNPSLIPGEHDLFIAGNDKNAKEWVKNTLLMKWFGWKNVIDLGDISASRGTEMYLPLWARLWGALQNPMFNIHVVEGPKPSV</sequence>
<dbReference type="Pfam" id="PF03807">
    <property type="entry name" value="F420_oxidored"/>
    <property type="match status" value="1"/>
</dbReference>
<dbReference type="InterPro" id="IPR051267">
    <property type="entry name" value="STEAP_metalloreductase"/>
</dbReference>
<accession>A0A0G0UHI3</accession>
<dbReference type="AlphaFoldDB" id="A0A0G0UHI3"/>
<name>A0A0G0UHI3_9BACT</name>
<dbReference type="PATRIC" id="fig|1618409.3.peg.499"/>
<dbReference type="PANTHER" id="PTHR14239:SF0">
    <property type="entry name" value="F420-DEPENDENT NADP REDUCTASE"/>
    <property type="match status" value="1"/>
</dbReference>
<evidence type="ECO:0000256" key="1">
    <source>
        <dbReference type="ARBA" id="ARBA00023002"/>
    </source>
</evidence>
<evidence type="ECO:0000313" key="3">
    <source>
        <dbReference type="EMBL" id="KKR86981.1"/>
    </source>
</evidence>
<evidence type="ECO:0000259" key="2">
    <source>
        <dbReference type="Pfam" id="PF03807"/>
    </source>
</evidence>
<feature type="domain" description="Pyrroline-5-carboxylate reductase catalytic N-terminal" evidence="2">
    <location>
        <begin position="2"/>
        <end position="108"/>
    </location>
</feature>
<keyword evidence="1" id="KW-0560">Oxidoreductase</keyword>
<dbReference type="GO" id="GO:0008823">
    <property type="term" value="F:cupric reductase (NADH) activity"/>
    <property type="evidence" value="ECO:0007669"/>
    <property type="project" value="TreeGrafter"/>
</dbReference>
<protein>
    <submittedName>
        <fullName evidence="3">NADP oxidoreductase coenzyme F420-dependent</fullName>
    </submittedName>
</protein>
<dbReference type="Gene3D" id="3.40.50.720">
    <property type="entry name" value="NAD(P)-binding Rossmann-like Domain"/>
    <property type="match status" value="1"/>
</dbReference>
<dbReference type="SUPFAM" id="SSF51735">
    <property type="entry name" value="NAD(P)-binding Rossmann-fold domains"/>
    <property type="match status" value="1"/>
</dbReference>
<dbReference type="EMBL" id="LCAG01000008">
    <property type="protein sequence ID" value="KKR86981.1"/>
    <property type="molecule type" value="Genomic_DNA"/>
</dbReference>
<dbReference type="InterPro" id="IPR036291">
    <property type="entry name" value="NAD(P)-bd_dom_sf"/>
</dbReference>
<dbReference type="GO" id="GO:0052851">
    <property type="term" value="F:ferric-chelate reductase (NADPH) activity"/>
    <property type="evidence" value="ECO:0007669"/>
    <property type="project" value="TreeGrafter"/>
</dbReference>
<organism evidence="3 4">
    <name type="scientific">Candidatus Curtissbacteria bacterium GW2011_GWA1_41_11</name>
    <dbReference type="NCBI Taxonomy" id="1618409"/>
    <lineage>
        <taxon>Bacteria</taxon>
        <taxon>Candidatus Curtissiibacteriota</taxon>
    </lineage>
</organism>
<dbReference type="Proteomes" id="UP000034854">
    <property type="component" value="Unassembled WGS sequence"/>
</dbReference>
<gene>
    <name evidence="3" type="ORF">UU34_C0008G0005</name>
</gene>
<dbReference type="InterPro" id="IPR028939">
    <property type="entry name" value="P5C_Rdtase_cat_N"/>
</dbReference>
<reference evidence="3 4" key="1">
    <citation type="journal article" date="2015" name="Nature">
        <title>rRNA introns, odd ribosomes, and small enigmatic genomes across a large radiation of phyla.</title>
        <authorList>
            <person name="Brown C.T."/>
            <person name="Hug L.A."/>
            <person name="Thomas B.C."/>
            <person name="Sharon I."/>
            <person name="Castelle C.J."/>
            <person name="Singh A."/>
            <person name="Wilkins M.J."/>
            <person name="Williams K.H."/>
            <person name="Banfield J.F."/>
        </authorList>
    </citation>
    <scope>NUCLEOTIDE SEQUENCE [LARGE SCALE GENOMIC DNA]</scope>
</reference>
<evidence type="ECO:0000313" key="4">
    <source>
        <dbReference type="Proteomes" id="UP000034854"/>
    </source>
</evidence>
<dbReference type="GO" id="GO:0005886">
    <property type="term" value="C:plasma membrane"/>
    <property type="evidence" value="ECO:0007669"/>
    <property type="project" value="TreeGrafter"/>
</dbReference>
<dbReference type="GO" id="GO:0015677">
    <property type="term" value="P:copper ion import"/>
    <property type="evidence" value="ECO:0007669"/>
    <property type="project" value="TreeGrafter"/>
</dbReference>
<comment type="caution">
    <text evidence="3">The sequence shown here is derived from an EMBL/GenBank/DDBJ whole genome shotgun (WGS) entry which is preliminary data.</text>
</comment>
<proteinExistence type="predicted"/>
<dbReference type="PANTHER" id="PTHR14239">
    <property type="entry name" value="DUDULIN-RELATED"/>
    <property type="match status" value="1"/>
</dbReference>